<dbReference type="InterPro" id="IPR037171">
    <property type="entry name" value="NagB/RpiA_transferase-like"/>
</dbReference>
<dbReference type="Pfam" id="PF00455">
    <property type="entry name" value="DeoRC"/>
    <property type="match status" value="1"/>
</dbReference>
<dbReference type="Pfam" id="PF08220">
    <property type="entry name" value="HTH_DeoR"/>
    <property type="match status" value="1"/>
</dbReference>
<sequence>MLAEQRQKYILDQLSATGALAISELVSELDVSRETIRRDLNALATRGLLVLTHGGALAPDRTEPDTQTRAQVNAEGKRAIGVRAAELVRDGASLILDYGTTTHAVAQALHGHHNLLVYTNDLSIAQLLGRRNGNRVIVLGGELQDNEDATHGWDTIEQLSRYHTDFAFIGIGGITPRGEICDFSRAAAELRSRMLLAADVACVVADHTKFGRNTGVTIKHAELAAWVITDMAPEPELGAALKERGNKLLIA</sequence>
<dbReference type="PROSITE" id="PS00894">
    <property type="entry name" value="HTH_DEOR_1"/>
    <property type="match status" value="1"/>
</dbReference>
<dbReference type="PRINTS" id="PR00037">
    <property type="entry name" value="HTHLACR"/>
</dbReference>
<evidence type="ECO:0000256" key="2">
    <source>
        <dbReference type="ARBA" id="ARBA00023015"/>
    </source>
</evidence>
<proteinExistence type="predicted"/>
<keyword evidence="3" id="KW-0238">DNA-binding</keyword>
<dbReference type="InterPro" id="IPR050313">
    <property type="entry name" value="Carb_Metab_HTH_regulators"/>
</dbReference>
<dbReference type="SUPFAM" id="SSF46785">
    <property type="entry name" value="Winged helix' DNA-binding domain"/>
    <property type="match status" value="1"/>
</dbReference>
<evidence type="ECO:0000256" key="3">
    <source>
        <dbReference type="ARBA" id="ARBA00023125"/>
    </source>
</evidence>
<dbReference type="GO" id="GO:0003700">
    <property type="term" value="F:DNA-binding transcription factor activity"/>
    <property type="evidence" value="ECO:0007669"/>
    <property type="project" value="InterPro"/>
</dbReference>
<dbReference type="STRING" id="1796606.A2G96_24285"/>
<dbReference type="GO" id="GO:0003677">
    <property type="term" value="F:DNA binding"/>
    <property type="evidence" value="ECO:0007669"/>
    <property type="project" value="UniProtKB-KW"/>
</dbReference>
<dbReference type="PANTHER" id="PTHR30363">
    <property type="entry name" value="HTH-TYPE TRANSCRIPTIONAL REGULATOR SRLR-RELATED"/>
    <property type="match status" value="1"/>
</dbReference>
<dbReference type="Proteomes" id="UP000075238">
    <property type="component" value="Chromosome 2"/>
</dbReference>
<organism evidence="6 7">
    <name type="scientific">Cupriavidus nantongensis</name>
    <dbReference type="NCBI Taxonomy" id="1796606"/>
    <lineage>
        <taxon>Bacteria</taxon>
        <taxon>Pseudomonadati</taxon>
        <taxon>Pseudomonadota</taxon>
        <taxon>Betaproteobacteria</taxon>
        <taxon>Burkholderiales</taxon>
        <taxon>Burkholderiaceae</taxon>
        <taxon>Cupriavidus</taxon>
    </lineage>
</organism>
<evidence type="ECO:0000313" key="6">
    <source>
        <dbReference type="EMBL" id="AMR80939.1"/>
    </source>
</evidence>
<dbReference type="Gene3D" id="3.40.50.1360">
    <property type="match status" value="1"/>
</dbReference>
<dbReference type="RefSeq" id="WP_062802763.1">
    <property type="nucleotide sequence ID" value="NZ_CP014845.1"/>
</dbReference>
<protein>
    <submittedName>
        <fullName evidence="6">AraC family transcriptional regulator</fullName>
    </submittedName>
</protein>
<dbReference type="KEGG" id="cnan:A2G96_24285"/>
<dbReference type="InterPro" id="IPR036390">
    <property type="entry name" value="WH_DNA-bd_sf"/>
</dbReference>
<dbReference type="InterPro" id="IPR018356">
    <property type="entry name" value="Tscrpt_reg_HTH_DeoR_CS"/>
</dbReference>
<dbReference type="PROSITE" id="PS51000">
    <property type="entry name" value="HTH_DEOR_2"/>
    <property type="match status" value="1"/>
</dbReference>
<dbReference type="EMBL" id="CP014845">
    <property type="protein sequence ID" value="AMR80939.1"/>
    <property type="molecule type" value="Genomic_DNA"/>
</dbReference>
<keyword evidence="4" id="KW-0804">Transcription</keyword>
<dbReference type="AlphaFoldDB" id="A0A142JS77"/>
<evidence type="ECO:0000259" key="5">
    <source>
        <dbReference type="PROSITE" id="PS51000"/>
    </source>
</evidence>
<dbReference type="InterPro" id="IPR001034">
    <property type="entry name" value="DeoR_HTH"/>
</dbReference>
<dbReference type="OrthoDB" id="6846621at2"/>
<evidence type="ECO:0000313" key="7">
    <source>
        <dbReference type="Proteomes" id="UP000075238"/>
    </source>
</evidence>
<evidence type="ECO:0000256" key="4">
    <source>
        <dbReference type="ARBA" id="ARBA00023163"/>
    </source>
</evidence>
<dbReference type="InterPro" id="IPR036388">
    <property type="entry name" value="WH-like_DNA-bd_sf"/>
</dbReference>
<dbReference type="InterPro" id="IPR014036">
    <property type="entry name" value="DeoR-like_C"/>
</dbReference>
<dbReference type="PANTHER" id="PTHR30363:SF4">
    <property type="entry name" value="GLYCEROL-3-PHOSPHATE REGULON REPRESSOR"/>
    <property type="match status" value="1"/>
</dbReference>
<dbReference type="SMART" id="SM00420">
    <property type="entry name" value="HTH_DEOR"/>
    <property type="match status" value="1"/>
</dbReference>
<feature type="domain" description="HTH deoR-type" evidence="5">
    <location>
        <begin position="3"/>
        <end position="58"/>
    </location>
</feature>
<gene>
    <name evidence="6" type="ORF">A2G96_24285</name>
</gene>
<keyword evidence="7" id="KW-1185">Reference proteome</keyword>
<keyword evidence="2" id="KW-0805">Transcription regulation</keyword>
<keyword evidence="1" id="KW-0678">Repressor</keyword>
<evidence type="ECO:0000256" key="1">
    <source>
        <dbReference type="ARBA" id="ARBA00022491"/>
    </source>
</evidence>
<dbReference type="SMART" id="SM01134">
    <property type="entry name" value="DeoRC"/>
    <property type="match status" value="1"/>
</dbReference>
<reference evidence="6 7" key="1">
    <citation type="submission" date="2016-03" db="EMBL/GenBank/DDBJ databases">
        <title>Complete genome sequence of a novel chlorpyrifos degrading bacterium, Cupriavidus nantongensis sp. X1.</title>
        <authorList>
            <person name="Fang L."/>
        </authorList>
    </citation>
    <scope>NUCLEOTIDE SEQUENCE [LARGE SCALE GENOMIC DNA]</scope>
    <source>
        <strain evidence="6 7">X1</strain>
    </source>
</reference>
<dbReference type="SUPFAM" id="SSF100950">
    <property type="entry name" value="NagB/RpiA/CoA transferase-like"/>
    <property type="match status" value="1"/>
</dbReference>
<accession>A0A142JS77</accession>
<name>A0A142JS77_9BURK</name>
<dbReference type="Gene3D" id="1.10.10.10">
    <property type="entry name" value="Winged helix-like DNA-binding domain superfamily/Winged helix DNA-binding domain"/>
    <property type="match status" value="1"/>
</dbReference>